<dbReference type="Pfam" id="PF01063">
    <property type="entry name" value="Aminotran_4"/>
    <property type="match status" value="1"/>
</dbReference>
<dbReference type="GO" id="GO:0009081">
    <property type="term" value="P:branched-chain amino acid metabolic process"/>
    <property type="evidence" value="ECO:0007669"/>
    <property type="project" value="InterPro"/>
</dbReference>
<evidence type="ECO:0000313" key="7">
    <source>
        <dbReference type="Proteomes" id="UP000245695"/>
    </source>
</evidence>
<dbReference type="InterPro" id="IPR001544">
    <property type="entry name" value="Aminotrans_IV"/>
</dbReference>
<evidence type="ECO:0000256" key="4">
    <source>
        <dbReference type="ARBA" id="ARBA00022679"/>
    </source>
</evidence>
<gene>
    <name evidence="6" type="ORF">FRIFI_1186</name>
</gene>
<dbReference type="KEGG" id="rhom:FRIFI_1186"/>
<proteinExistence type="inferred from homology"/>
<dbReference type="GO" id="GO:0004084">
    <property type="term" value="F:branched-chain-amino-acid transaminase activity"/>
    <property type="evidence" value="ECO:0007669"/>
    <property type="project" value="UniProtKB-EC"/>
</dbReference>
<dbReference type="RefSeq" id="WP_166505308.1">
    <property type="nucleotide sequence ID" value="NZ_JAKNTL010000007.1"/>
</dbReference>
<dbReference type="InterPro" id="IPR043132">
    <property type="entry name" value="BCAT-like_C"/>
</dbReference>
<dbReference type="Gene3D" id="3.20.10.10">
    <property type="entry name" value="D-amino Acid Aminotransferase, subunit A, domain 2"/>
    <property type="match status" value="1"/>
</dbReference>
<evidence type="ECO:0000256" key="5">
    <source>
        <dbReference type="ARBA" id="ARBA00022898"/>
    </source>
</evidence>
<dbReference type="InterPro" id="IPR043131">
    <property type="entry name" value="BCAT-like_N"/>
</dbReference>
<keyword evidence="4 6" id="KW-0808">Transferase</keyword>
<dbReference type="EMBL" id="LN650648">
    <property type="protein sequence ID" value="CEI72725.1"/>
    <property type="molecule type" value="Genomic_DNA"/>
</dbReference>
<sequence length="316" mass="37147">MEYADLDWKNLGFKYRETDYSYISRYIANDWDEGKVKQNILSIDEKKLDVDYIKQYFEGLKAYRSKDGDIYLFRPYENIVRLNRNCEKLLIPNIPKEKFIKALKDVVRANERFVPPYDSKASLYIRPFISEVSNQSNLKIPKEYIFSIYVTPVGPTPMNLSNIIITKDRKRIDEVSNSTKSLKDKELIYINKNNKLEDINNTNLFVITKNDVFVSLKSSSGLPSITKNSLMYIAKNYLNMKVEERDIYLDEIDNFCEIGTCSTKYMIKPIKSIIYEDKEYIVQKNKIGPITNELYDILRGIQYKDIQGPKDWVIKV</sequence>
<dbReference type="AlphaFoldDB" id="A0A2P2BQV4"/>
<protein>
    <submittedName>
        <fullName evidence="6">Branched-chain-amino-acid aminotransferase</fullName>
        <ecNumber evidence="6">2.6.1.42</ecNumber>
    </submittedName>
</protein>
<dbReference type="PANTHER" id="PTHR42825">
    <property type="entry name" value="AMINO ACID AMINOTRANSFERASE"/>
    <property type="match status" value="1"/>
</dbReference>
<comment type="similarity">
    <text evidence="2">Belongs to the class-IV pyridoxal-phosphate-dependent aminotransferase family.</text>
</comment>
<dbReference type="InterPro" id="IPR005786">
    <property type="entry name" value="B_amino_transII"/>
</dbReference>
<keyword evidence="7" id="KW-1185">Reference proteome</keyword>
<dbReference type="Proteomes" id="UP000245695">
    <property type="component" value="Chromosome 1"/>
</dbReference>
<evidence type="ECO:0000256" key="1">
    <source>
        <dbReference type="ARBA" id="ARBA00001933"/>
    </source>
</evidence>
<comment type="cofactor">
    <cofactor evidence="1">
        <name>pyridoxal 5'-phosphate</name>
        <dbReference type="ChEBI" id="CHEBI:597326"/>
    </cofactor>
</comment>
<evidence type="ECO:0000313" key="6">
    <source>
        <dbReference type="EMBL" id="CEI72725.1"/>
    </source>
</evidence>
<evidence type="ECO:0000256" key="2">
    <source>
        <dbReference type="ARBA" id="ARBA00009320"/>
    </source>
</evidence>
<keyword evidence="3 6" id="KW-0032">Aminotransferase</keyword>
<dbReference type="SUPFAM" id="SSF56752">
    <property type="entry name" value="D-aminoacid aminotransferase-like PLP-dependent enzymes"/>
    <property type="match status" value="1"/>
</dbReference>
<accession>A0A2P2BQV4</accession>
<evidence type="ECO:0000256" key="3">
    <source>
        <dbReference type="ARBA" id="ARBA00022576"/>
    </source>
</evidence>
<dbReference type="PANTHER" id="PTHR42825:SF2">
    <property type="entry name" value="BRANCHED-CHAIN-AMINO-ACID AMINOTRANSFERASE 3, CHLOROPLASTIC-RELATED"/>
    <property type="match status" value="1"/>
</dbReference>
<dbReference type="InterPro" id="IPR036038">
    <property type="entry name" value="Aminotransferase-like"/>
</dbReference>
<reference evidence="6 7" key="1">
    <citation type="submission" date="2014-09" db="EMBL/GenBank/DDBJ databases">
        <authorList>
            <person name="Hornung B.V."/>
        </authorList>
    </citation>
    <scope>NUCLEOTIDE SEQUENCE [LARGE SCALE GENOMIC DNA]</scope>
    <source>
        <strain evidence="6 7">FRIFI</strain>
    </source>
</reference>
<organism evidence="6 7">
    <name type="scientific">Romboutsia hominis</name>
    <dbReference type="NCBI Taxonomy" id="1507512"/>
    <lineage>
        <taxon>Bacteria</taxon>
        <taxon>Bacillati</taxon>
        <taxon>Bacillota</taxon>
        <taxon>Clostridia</taxon>
        <taxon>Peptostreptococcales</taxon>
        <taxon>Peptostreptococcaceae</taxon>
        <taxon>Romboutsia</taxon>
    </lineage>
</organism>
<dbReference type="Gene3D" id="3.30.470.10">
    <property type="match status" value="1"/>
</dbReference>
<name>A0A2P2BQV4_9FIRM</name>
<dbReference type="EC" id="2.6.1.42" evidence="6"/>
<keyword evidence="5" id="KW-0663">Pyridoxal phosphate</keyword>